<dbReference type="InterPro" id="IPR010255">
    <property type="entry name" value="Haem_peroxidase_sf"/>
</dbReference>
<name>A0AA88GXK5_NAELO</name>
<dbReference type="GO" id="GO:0005576">
    <property type="term" value="C:extracellular region"/>
    <property type="evidence" value="ECO:0007669"/>
    <property type="project" value="UniProtKB-SubCell"/>
</dbReference>
<keyword evidence="4" id="KW-0408">Iron</keyword>
<dbReference type="GO" id="GO:0020037">
    <property type="term" value="F:heme binding"/>
    <property type="evidence" value="ECO:0007669"/>
    <property type="project" value="InterPro"/>
</dbReference>
<dbReference type="InterPro" id="IPR037120">
    <property type="entry name" value="Haem_peroxidase_sf_animal"/>
</dbReference>
<keyword evidence="4" id="KW-0479">Metal-binding</keyword>
<dbReference type="AlphaFoldDB" id="A0AA88GXK5"/>
<evidence type="ECO:0000256" key="3">
    <source>
        <dbReference type="ARBA" id="ARBA00023180"/>
    </source>
</evidence>
<proteinExistence type="predicted"/>
<evidence type="ECO:0008006" key="7">
    <source>
        <dbReference type="Google" id="ProtNLM"/>
    </source>
</evidence>
<dbReference type="SUPFAM" id="SSF48113">
    <property type="entry name" value="Heme-dependent peroxidases"/>
    <property type="match status" value="1"/>
</dbReference>
<protein>
    <recommendedName>
        <fullName evidence="7">Peroxidase</fullName>
    </recommendedName>
</protein>
<dbReference type="GO" id="GO:0046872">
    <property type="term" value="F:metal ion binding"/>
    <property type="evidence" value="ECO:0007669"/>
    <property type="project" value="UniProtKB-KW"/>
</dbReference>
<accession>A0AA88GXK5</accession>
<dbReference type="PRINTS" id="PR00457">
    <property type="entry name" value="ANPEROXIDASE"/>
</dbReference>
<dbReference type="GO" id="GO:0004601">
    <property type="term" value="F:peroxidase activity"/>
    <property type="evidence" value="ECO:0007669"/>
    <property type="project" value="InterPro"/>
</dbReference>
<comment type="caution">
    <text evidence="5">The sequence shown here is derived from an EMBL/GenBank/DDBJ whole genome shotgun (WGS) entry which is preliminary data.</text>
</comment>
<dbReference type="PROSITE" id="PS50292">
    <property type="entry name" value="PEROXIDASE_3"/>
    <property type="match status" value="1"/>
</dbReference>
<dbReference type="InterPro" id="IPR019791">
    <property type="entry name" value="Haem_peroxidase_animal"/>
</dbReference>
<organism evidence="5 6">
    <name type="scientific">Naegleria lovaniensis</name>
    <name type="common">Amoeba</name>
    <dbReference type="NCBI Taxonomy" id="51637"/>
    <lineage>
        <taxon>Eukaryota</taxon>
        <taxon>Discoba</taxon>
        <taxon>Heterolobosea</taxon>
        <taxon>Tetramitia</taxon>
        <taxon>Eutetramitia</taxon>
        <taxon>Vahlkampfiidae</taxon>
        <taxon>Naegleria</taxon>
    </lineage>
</organism>
<dbReference type="GeneID" id="68105120"/>
<feature type="binding site" description="axial binding residue" evidence="4">
    <location>
        <position position="333"/>
    </location>
    <ligand>
        <name>heme b</name>
        <dbReference type="ChEBI" id="CHEBI:60344"/>
    </ligand>
    <ligandPart>
        <name>Fe</name>
        <dbReference type="ChEBI" id="CHEBI:18248"/>
    </ligandPart>
</feature>
<dbReference type="Pfam" id="PF03098">
    <property type="entry name" value="An_peroxidase"/>
    <property type="match status" value="1"/>
</dbReference>
<dbReference type="GO" id="GO:0006979">
    <property type="term" value="P:response to oxidative stress"/>
    <property type="evidence" value="ECO:0007669"/>
    <property type="project" value="InterPro"/>
</dbReference>
<evidence type="ECO:0000256" key="4">
    <source>
        <dbReference type="PIRSR" id="PIRSR619791-2"/>
    </source>
</evidence>
<dbReference type="Proteomes" id="UP000816034">
    <property type="component" value="Unassembled WGS sequence"/>
</dbReference>
<dbReference type="EMBL" id="PYSW02000005">
    <property type="protein sequence ID" value="KAG2392414.1"/>
    <property type="molecule type" value="Genomic_DNA"/>
</dbReference>
<gene>
    <name evidence="5" type="ORF">C9374_012666</name>
</gene>
<keyword evidence="3" id="KW-0325">Glycoprotein</keyword>
<dbReference type="PANTHER" id="PTHR11475">
    <property type="entry name" value="OXIDASE/PEROXIDASE"/>
    <property type="match status" value="1"/>
</dbReference>
<reference evidence="5 6" key="1">
    <citation type="journal article" date="2018" name="BMC Genomics">
        <title>The genome of Naegleria lovaniensis, the basis for a comparative approach to unravel pathogenicity factors of the human pathogenic amoeba N. fowleri.</title>
        <authorList>
            <person name="Liechti N."/>
            <person name="Schurch N."/>
            <person name="Bruggmann R."/>
            <person name="Wittwer M."/>
        </authorList>
    </citation>
    <scope>NUCLEOTIDE SEQUENCE [LARGE SCALE GENOMIC DNA]</scope>
    <source>
        <strain evidence="5 6">ATCC 30569</strain>
    </source>
</reference>
<dbReference type="PANTHER" id="PTHR11475:SF4">
    <property type="entry name" value="CHORION PEROXIDASE"/>
    <property type="match status" value="1"/>
</dbReference>
<keyword evidence="6" id="KW-1185">Reference proteome</keyword>
<evidence type="ECO:0000256" key="1">
    <source>
        <dbReference type="ARBA" id="ARBA00004613"/>
    </source>
</evidence>
<evidence type="ECO:0000256" key="2">
    <source>
        <dbReference type="ARBA" id="ARBA00022525"/>
    </source>
</evidence>
<comment type="subcellular location">
    <subcellularLocation>
        <location evidence="1">Secreted</location>
    </subcellularLocation>
</comment>
<keyword evidence="4" id="KW-0349">Heme</keyword>
<sequence length="548" mass="61454">MASVSKLLLGCTLVVTVVALILAHLTLSKEIRLKDLKKLSRPIKKACYSYDGQSFPRLTGAAYTDGVRVPPRQKHSARELSNVFCKQEKCDTSNKFGVSAMFYAFAQFIDHDIDSMALGRNSETFPIPVPPGDRFSTPTIPFTRGTFSSEKTIFIGQPVNQVNVITGYMDCSQIYASDPIKAKALRTLEGGLLKVNNVFGEEFLPNSFPHTNGKFFSGGGNNSIIAGDDRVTESLPITIMQTLFLREHNRLARLVRKRFKICKKSAKKKHVDEYIYQTARSINCAQIQSITYREFLSKLLGNSKINPYKLKFNPDIDVTPSNEFATAAYRFGHSLVSCQLHRIDDKGNEKDPVEFKDAFNAFRRLTNTQGELEMITRGLCIQPSQNLDEKIADGLRDFLFGPNVRLDLAANNIQRGRDAGLPSFNDMRKSLGLQPLTASDMASNAELREKLVKYFGEDLKDLDPWLGMLIEPKKGNSQLGSLGTKIIKDQFEAFVKGDPCFYSHQRQAWMKKVRKAVDRVTLSDIIAANTKISRNDKALSRSAFENKV</sequence>
<evidence type="ECO:0000313" key="6">
    <source>
        <dbReference type="Proteomes" id="UP000816034"/>
    </source>
</evidence>
<evidence type="ECO:0000313" key="5">
    <source>
        <dbReference type="EMBL" id="KAG2392414.1"/>
    </source>
</evidence>
<dbReference type="Gene3D" id="1.10.640.10">
    <property type="entry name" value="Haem peroxidase domain superfamily, animal type"/>
    <property type="match status" value="1"/>
</dbReference>
<keyword evidence="2" id="KW-0964">Secreted</keyword>
<dbReference type="RefSeq" id="XP_044554308.1">
    <property type="nucleotide sequence ID" value="XM_044688457.1"/>
</dbReference>